<proteinExistence type="predicted"/>
<organism evidence="7">
    <name type="scientific">marine sediment metagenome</name>
    <dbReference type="NCBI Taxonomy" id="412755"/>
    <lineage>
        <taxon>unclassified sequences</taxon>
        <taxon>metagenomes</taxon>
        <taxon>ecological metagenomes</taxon>
    </lineage>
</organism>
<evidence type="ECO:0000313" key="7">
    <source>
        <dbReference type="EMBL" id="GAI37705.1"/>
    </source>
</evidence>
<dbReference type="InterPro" id="IPR052165">
    <property type="entry name" value="Membrane_assoc_protease"/>
</dbReference>
<keyword evidence="4 5" id="KW-0472">Membrane</keyword>
<accession>X1PF90</accession>
<protein>
    <recommendedName>
        <fullName evidence="6">NfeD-like C-terminal domain-containing protein</fullName>
    </recommendedName>
</protein>
<dbReference type="Pfam" id="PF01957">
    <property type="entry name" value="NfeD"/>
    <property type="match status" value="1"/>
</dbReference>
<dbReference type="PANTHER" id="PTHR33507">
    <property type="entry name" value="INNER MEMBRANE PROTEIN YBBJ"/>
    <property type="match status" value="1"/>
</dbReference>
<feature type="transmembrane region" description="Helical" evidence="5">
    <location>
        <begin position="12"/>
        <end position="34"/>
    </location>
</feature>
<evidence type="ECO:0000256" key="1">
    <source>
        <dbReference type="ARBA" id="ARBA00004141"/>
    </source>
</evidence>
<dbReference type="InterPro" id="IPR002810">
    <property type="entry name" value="NfeD-like_C"/>
</dbReference>
<evidence type="ECO:0000256" key="2">
    <source>
        <dbReference type="ARBA" id="ARBA00022692"/>
    </source>
</evidence>
<dbReference type="GO" id="GO:0016020">
    <property type="term" value="C:membrane"/>
    <property type="evidence" value="ECO:0007669"/>
    <property type="project" value="UniProtKB-SubCell"/>
</dbReference>
<evidence type="ECO:0000259" key="6">
    <source>
        <dbReference type="Pfam" id="PF01957"/>
    </source>
</evidence>
<feature type="domain" description="NfeD-like C-terminal" evidence="6">
    <location>
        <begin position="50"/>
        <end position="103"/>
    </location>
</feature>
<dbReference type="AlphaFoldDB" id="X1PF90"/>
<keyword evidence="2 5" id="KW-0812">Transmembrane</keyword>
<name>X1PF90_9ZZZZ</name>
<sequence>MALAASEFGIELPLPVLIGVMVAWAAFSVSLFVFTTRTLKRQTVVGLPTMVGSKGKVASPLAPEGLVRIRGELWGATSAEGDIDKDEGVEVVGEDGLKLVVRKAGKSRPTR</sequence>
<evidence type="ECO:0000256" key="5">
    <source>
        <dbReference type="SAM" id="Phobius"/>
    </source>
</evidence>
<evidence type="ECO:0000256" key="4">
    <source>
        <dbReference type="ARBA" id="ARBA00023136"/>
    </source>
</evidence>
<dbReference type="PANTHER" id="PTHR33507:SF4">
    <property type="entry name" value="NODULATION COMPETITIVENESS PROTEIN NFED"/>
    <property type="match status" value="1"/>
</dbReference>
<comment type="subcellular location">
    <subcellularLocation>
        <location evidence="1">Membrane</location>
        <topology evidence="1">Multi-pass membrane protein</topology>
    </subcellularLocation>
</comment>
<dbReference type="Gene3D" id="2.40.50.140">
    <property type="entry name" value="Nucleic acid-binding proteins"/>
    <property type="match status" value="1"/>
</dbReference>
<reference evidence="7" key="1">
    <citation type="journal article" date="2014" name="Front. Microbiol.">
        <title>High frequency of phylogenetically diverse reductive dehalogenase-homologous genes in deep subseafloor sedimentary metagenomes.</title>
        <authorList>
            <person name="Kawai M."/>
            <person name="Futagami T."/>
            <person name="Toyoda A."/>
            <person name="Takaki Y."/>
            <person name="Nishi S."/>
            <person name="Hori S."/>
            <person name="Arai W."/>
            <person name="Tsubouchi T."/>
            <person name="Morono Y."/>
            <person name="Uchiyama I."/>
            <person name="Ito T."/>
            <person name="Fujiyama A."/>
            <person name="Inagaki F."/>
            <person name="Takami H."/>
        </authorList>
    </citation>
    <scope>NUCLEOTIDE SEQUENCE</scope>
    <source>
        <strain evidence="7">Expedition CK06-06</strain>
    </source>
</reference>
<gene>
    <name evidence="7" type="ORF">S06H3_42316</name>
</gene>
<dbReference type="SUPFAM" id="SSF141322">
    <property type="entry name" value="NfeD domain-like"/>
    <property type="match status" value="1"/>
</dbReference>
<evidence type="ECO:0000256" key="3">
    <source>
        <dbReference type="ARBA" id="ARBA00022989"/>
    </source>
</evidence>
<keyword evidence="3 5" id="KW-1133">Transmembrane helix</keyword>
<dbReference type="InterPro" id="IPR012340">
    <property type="entry name" value="NA-bd_OB-fold"/>
</dbReference>
<comment type="caution">
    <text evidence="7">The sequence shown here is derived from an EMBL/GenBank/DDBJ whole genome shotgun (WGS) entry which is preliminary data.</text>
</comment>
<dbReference type="EMBL" id="BARV01026153">
    <property type="protein sequence ID" value="GAI37705.1"/>
    <property type="molecule type" value="Genomic_DNA"/>
</dbReference>